<dbReference type="SUPFAM" id="SSF47699">
    <property type="entry name" value="Bifunctional inhibitor/lipid-transfer protein/seed storage 2S albumin"/>
    <property type="match status" value="1"/>
</dbReference>
<feature type="domain" description="Bifunctional inhibitor/plant lipid transfer protein/seed storage helical" evidence="3">
    <location>
        <begin position="35"/>
        <end position="120"/>
    </location>
</feature>
<proteinExistence type="inferred from homology"/>
<protein>
    <recommendedName>
        <fullName evidence="1">Non-specific lipid-transfer protein</fullName>
    </recommendedName>
</protein>
<dbReference type="InParanoid" id="A0A2G5CMG2"/>
<dbReference type="EMBL" id="KZ305062">
    <property type="protein sequence ID" value="PIA32466.1"/>
    <property type="molecule type" value="Genomic_DNA"/>
</dbReference>
<dbReference type="OrthoDB" id="649864at2759"/>
<evidence type="ECO:0000313" key="5">
    <source>
        <dbReference type="Proteomes" id="UP000230069"/>
    </source>
</evidence>
<keyword evidence="2" id="KW-0732">Signal</keyword>
<reference evidence="4 5" key="1">
    <citation type="submission" date="2017-09" db="EMBL/GenBank/DDBJ databases">
        <title>WGS assembly of Aquilegia coerulea Goldsmith.</title>
        <authorList>
            <person name="Hodges S."/>
            <person name="Kramer E."/>
            <person name="Nordborg M."/>
            <person name="Tomkins J."/>
            <person name="Borevitz J."/>
            <person name="Derieg N."/>
            <person name="Yan J."/>
            <person name="Mihaltcheva S."/>
            <person name="Hayes R.D."/>
            <person name="Rokhsar D."/>
        </authorList>
    </citation>
    <scope>NUCLEOTIDE SEQUENCE [LARGE SCALE GENOMIC DNA]</scope>
    <source>
        <strain evidence="5">cv. Goldsmith</strain>
    </source>
</reference>
<evidence type="ECO:0000313" key="4">
    <source>
        <dbReference type="EMBL" id="PIA32466.1"/>
    </source>
</evidence>
<feature type="chain" id="PRO_5013693681" description="Non-specific lipid-transfer protein" evidence="2">
    <location>
        <begin position="32"/>
        <end position="124"/>
    </location>
</feature>
<evidence type="ECO:0000256" key="2">
    <source>
        <dbReference type="SAM" id="SignalP"/>
    </source>
</evidence>
<sequence length="124" mass="13357">MLASNMGTAKALAFMCLLLIWLVLLPQQSEGYVSCGSVIRNLVPCIGYARNGGMTVPQQCCNGARMVMAMATSTPDRQQACTCIKSFTPLVPGIQYNLVNSIAEECGVSLLFEISPDIDCSMIR</sequence>
<gene>
    <name evidence="4" type="ORF">AQUCO_04500225v1</name>
</gene>
<dbReference type="AlphaFoldDB" id="A0A2G5CMG2"/>
<organism evidence="4 5">
    <name type="scientific">Aquilegia coerulea</name>
    <name type="common">Rocky mountain columbine</name>
    <dbReference type="NCBI Taxonomy" id="218851"/>
    <lineage>
        <taxon>Eukaryota</taxon>
        <taxon>Viridiplantae</taxon>
        <taxon>Streptophyta</taxon>
        <taxon>Embryophyta</taxon>
        <taxon>Tracheophyta</taxon>
        <taxon>Spermatophyta</taxon>
        <taxon>Magnoliopsida</taxon>
        <taxon>Ranunculales</taxon>
        <taxon>Ranunculaceae</taxon>
        <taxon>Thalictroideae</taxon>
        <taxon>Aquilegia</taxon>
    </lineage>
</organism>
<dbReference type="GO" id="GO:0006869">
    <property type="term" value="P:lipid transport"/>
    <property type="evidence" value="ECO:0007669"/>
    <property type="project" value="InterPro"/>
</dbReference>
<keyword evidence="1" id="KW-0813">Transport</keyword>
<feature type="signal peptide" evidence="2">
    <location>
        <begin position="1"/>
        <end position="31"/>
    </location>
</feature>
<dbReference type="InterPro" id="IPR016140">
    <property type="entry name" value="Bifunc_inhib/LTP/seed_store"/>
</dbReference>
<comment type="similarity">
    <text evidence="1">Belongs to the plant LTP family.</text>
</comment>
<comment type="function">
    <text evidence="1">Plant non-specific lipid-transfer proteins transfer phospholipids as well as galactolipids across membranes. May play a role in wax or cutin deposition in the cell walls of expanding epidermal cells and certain secretory tissues.</text>
</comment>
<evidence type="ECO:0000256" key="1">
    <source>
        <dbReference type="RuleBase" id="RU000628"/>
    </source>
</evidence>
<dbReference type="InterPro" id="IPR000528">
    <property type="entry name" value="Plant_nsLTP"/>
</dbReference>
<dbReference type="PROSITE" id="PS00597">
    <property type="entry name" value="PLANT_LTP"/>
    <property type="match status" value="1"/>
</dbReference>
<dbReference type="PRINTS" id="PR00382">
    <property type="entry name" value="LIPIDTRNSFER"/>
</dbReference>
<keyword evidence="1" id="KW-0446">Lipid-binding</keyword>
<dbReference type="GO" id="GO:0008289">
    <property type="term" value="F:lipid binding"/>
    <property type="evidence" value="ECO:0007669"/>
    <property type="project" value="UniProtKB-KW"/>
</dbReference>
<dbReference type="Pfam" id="PF00234">
    <property type="entry name" value="Tryp_alpha_amyl"/>
    <property type="match status" value="1"/>
</dbReference>
<dbReference type="PANTHER" id="PTHR33076">
    <property type="entry name" value="NON-SPECIFIC LIPID-TRANSFER PROTEIN 2-RELATED"/>
    <property type="match status" value="1"/>
</dbReference>
<dbReference type="SMART" id="SM00499">
    <property type="entry name" value="AAI"/>
    <property type="match status" value="1"/>
</dbReference>
<dbReference type="STRING" id="218851.A0A2G5CMG2"/>
<keyword evidence="5" id="KW-1185">Reference proteome</keyword>
<dbReference type="InterPro" id="IPR036312">
    <property type="entry name" value="Bifun_inhib/LTP/seed_sf"/>
</dbReference>
<dbReference type="CDD" id="cd01960">
    <property type="entry name" value="nsLTP1"/>
    <property type="match status" value="1"/>
</dbReference>
<dbReference type="Proteomes" id="UP000230069">
    <property type="component" value="Unassembled WGS sequence"/>
</dbReference>
<accession>A0A2G5CMG2</accession>
<evidence type="ECO:0000259" key="3">
    <source>
        <dbReference type="SMART" id="SM00499"/>
    </source>
</evidence>
<dbReference type="Gene3D" id="1.10.110.10">
    <property type="entry name" value="Plant lipid-transfer and hydrophobic proteins"/>
    <property type="match status" value="1"/>
</dbReference>
<name>A0A2G5CMG2_AQUCA</name>